<keyword evidence="2" id="KW-0472">Membrane</keyword>
<name>A0A7Y9I464_9ACTN</name>
<feature type="transmembrane region" description="Helical" evidence="2">
    <location>
        <begin position="38"/>
        <end position="60"/>
    </location>
</feature>
<feature type="transmembrane region" description="Helical" evidence="2">
    <location>
        <begin position="72"/>
        <end position="89"/>
    </location>
</feature>
<proteinExistence type="predicted"/>
<evidence type="ECO:0000313" key="4">
    <source>
        <dbReference type="Proteomes" id="UP000569914"/>
    </source>
</evidence>
<keyword evidence="4" id="KW-1185">Reference proteome</keyword>
<dbReference type="AlphaFoldDB" id="A0A7Y9I464"/>
<dbReference type="RefSeq" id="WP_179748988.1">
    <property type="nucleotide sequence ID" value="NZ_JACCBU010000001.1"/>
</dbReference>
<feature type="compositionally biased region" description="Acidic residues" evidence="1">
    <location>
        <begin position="130"/>
        <end position="144"/>
    </location>
</feature>
<dbReference type="Proteomes" id="UP000569914">
    <property type="component" value="Unassembled WGS sequence"/>
</dbReference>
<keyword evidence="3" id="KW-0808">Transferase</keyword>
<sequence length="223" mass="23901">MATNGTLHPYLRLALGLGVGALTLIGMIRLVAGNFEGRLALFAWVVVALTMIPWVAYCAWRGWHGKLTRNRAIAVAALVAAGLIVVWLFVLGPVIALVASLAAFVLIWISDWPGKRVTGEERFVRIEELGEPEYEDEADAEQPEAAEQSWAGTEPEAPSEPETGYEPERTDEPGYGAAPDSEPGAVEHDGTDEPGQVRPDQPSGPDPEPGDPRLGRVADQAAT</sequence>
<keyword evidence="3" id="KW-0418">Kinase</keyword>
<evidence type="ECO:0000256" key="2">
    <source>
        <dbReference type="SAM" id="Phobius"/>
    </source>
</evidence>
<dbReference type="GO" id="GO:0016301">
    <property type="term" value="F:kinase activity"/>
    <property type="evidence" value="ECO:0007669"/>
    <property type="project" value="UniProtKB-KW"/>
</dbReference>
<accession>A0A7Y9I464</accession>
<feature type="transmembrane region" description="Helical" evidence="2">
    <location>
        <begin position="12"/>
        <end position="32"/>
    </location>
</feature>
<evidence type="ECO:0000313" key="3">
    <source>
        <dbReference type="EMBL" id="NYE69909.1"/>
    </source>
</evidence>
<feature type="region of interest" description="Disordered" evidence="1">
    <location>
        <begin position="130"/>
        <end position="223"/>
    </location>
</feature>
<gene>
    <name evidence="3" type="ORF">BKA15_001238</name>
</gene>
<keyword evidence="2" id="KW-1133">Transmembrane helix</keyword>
<comment type="caution">
    <text evidence="3">The sequence shown here is derived from an EMBL/GenBank/DDBJ whole genome shotgun (WGS) entry which is preliminary data.</text>
</comment>
<keyword evidence="2" id="KW-0812">Transmembrane</keyword>
<protein>
    <submittedName>
        <fullName evidence="3">Signal transduction histidine kinase</fullName>
    </submittedName>
</protein>
<dbReference type="EMBL" id="JACCBU010000001">
    <property type="protein sequence ID" value="NYE69909.1"/>
    <property type="molecule type" value="Genomic_DNA"/>
</dbReference>
<organism evidence="3 4">
    <name type="scientific">Microlunatus parietis</name>
    <dbReference type="NCBI Taxonomy" id="682979"/>
    <lineage>
        <taxon>Bacteria</taxon>
        <taxon>Bacillati</taxon>
        <taxon>Actinomycetota</taxon>
        <taxon>Actinomycetes</taxon>
        <taxon>Propionibacteriales</taxon>
        <taxon>Propionibacteriaceae</taxon>
        <taxon>Microlunatus</taxon>
    </lineage>
</organism>
<reference evidence="3 4" key="1">
    <citation type="submission" date="2020-07" db="EMBL/GenBank/DDBJ databases">
        <title>Sequencing the genomes of 1000 actinobacteria strains.</title>
        <authorList>
            <person name="Klenk H.-P."/>
        </authorList>
    </citation>
    <scope>NUCLEOTIDE SEQUENCE [LARGE SCALE GENOMIC DNA]</scope>
    <source>
        <strain evidence="3 4">DSM 22083</strain>
    </source>
</reference>
<evidence type="ECO:0000256" key="1">
    <source>
        <dbReference type="SAM" id="MobiDB-lite"/>
    </source>
</evidence>